<keyword evidence="9 10" id="KW-0624">Polysaccharide degradation</keyword>
<dbReference type="EMBL" id="NAJO01000073">
    <property type="protein sequence ID" value="OQN96085.1"/>
    <property type="molecule type" value="Genomic_DNA"/>
</dbReference>
<evidence type="ECO:0000313" key="16">
    <source>
        <dbReference type="Proteomes" id="UP000192596"/>
    </source>
</evidence>
<evidence type="ECO:0000256" key="6">
    <source>
        <dbReference type="ARBA" id="ARBA00022801"/>
    </source>
</evidence>
<protein>
    <recommendedName>
        <fullName evidence="4 10">Endo-1,4-beta-xylanase</fullName>
        <ecNumber evidence="4 10">3.2.1.8</ecNumber>
    </recommendedName>
</protein>
<dbReference type="Proteomes" id="UP000192596">
    <property type="component" value="Unassembled WGS sequence"/>
</dbReference>
<proteinExistence type="inferred from homology"/>
<sequence>MKSSILFTAFAAVSSVTAGVIEARATLARRALPNSVQAWTNDYADVNFTTGANGVFNVNWNNPPGGNGVHGRGYNRPANDIVVNYTGTFKTSGAAYLALYGWTRNPLVEYYVIESMGNHNPSDNVSATQYGCLQSDGGTYEVWEKKRTNAASIDGDHTNFEQYWSVRTTMHTGGTITLANHIAAWKNAGLLLGTQQYLDIAVESQQGAGSAVITVGTAPSTALPNTPTPTRRTARAAGTCPRSSTTGLSSTTKVTTTTKASTTTTTVATTTTAAAVTTTTVATTPVLTTFASSTSPVSATATTSV</sequence>
<feature type="compositionally biased region" description="Low complexity" evidence="12">
    <location>
        <begin position="221"/>
        <end position="257"/>
    </location>
</feature>
<comment type="pathway">
    <text evidence="2 10 11">Glycan degradation; xylan degradation.</text>
</comment>
<comment type="similarity">
    <text evidence="3 10 11">Belongs to the glycosyl hydrolase 11 (cellulase G) family.</text>
</comment>
<evidence type="ECO:0000259" key="14">
    <source>
        <dbReference type="PROSITE" id="PS51761"/>
    </source>
</evidence>
<keyword evidence="6 10" id="KW-0378">Hydrolase</keyword>
<dbReference type="EC" id="3.2.1.8" evidence="4 10"/>
<keyword evidence="5 10" id="KW-0858">Xylan degradation</keyword>
<keyword evidence="16" id="KW-1185">Reference proteome</keyword>
<keyword evidence="13" id="KW-0732">Signal</keyword>
<feature type="active site" description="Proton donor" evidence="10">
    <location>
        <position position="203"/>
    </location>
</feature>
<comment type="caution">
    <text evidence="15">The sequence shown here is derived from an EMBL/GenBank/DDBJ whole genome shotgun (WGS) entry which is preliminary data.</text>
</comment>
<dbReference type="InterPro" id="IPR033123">
    <property type="entry name" value="GH11_dom"/>
</dbReference>
<keyword evidence="8 10" id="KW-0326">Glycosidase</keyword>
<evidence type="ECO:0000256" key="12">
    <source>
        <dbReference type="SAM" id="MobiDB-lite"/>
    </source>
</evidence>
<evidence type="ECO:0000256" key="3">
    <source>
        <dbReference type="ARBA" id="ARBA00007792"/>
    </source>
</evidence>
<dbReference type="PROSITE" id="PS51761">
    <property type="entry name" value="GH11_3"/>
    <property type="match status" value="1"/>
</dbReference>
<evidence type="ECO:0000256" key="8">
    <source>
        <dbReference type="ARBA" id="ARBA00023295"/>
    </source>
</evidence>
<dbReference type="PRINTS" id="PR00911">
    <property type="entry name" value="GLHYDRLASE11"/>
</dbReference>
<dbReference type="Pfam" id="PF00457">
    <property type="entry name" value="Glyco_hydro_11"/>
    <property type="match status" value="1"/>
</dbReference>
<gene>
    <name evidence="15" type="ORF">B0A48_17885</name>
</gene>
<evidence type="ECO:0000256" key="11">
    <source>
        <dbReference type="RuleBase" id="RU362015"/>
    </source>
</evidence>
<dbReference type="InParanoid" id="A0A1V8SA99"/>
<feature type="region of interest" description="Disordered" evidence="12">
    <location>
        <begin position="220"/>
        <end position="257"/>
    </location>
</feature>
<evidence type="ECO:0000256" key="2">
    <source>
        <dbReference type="ARBA" id="ARBA00004851"/>
    </source>
</evidence>
<dbReference type="GO" id="GO:0045493">
    <property type="term" value="P:xylan catabolic process"/>
    <property type="evidence" value="ECO:0007669"/>
    <property type="project" value="UniProtKB-UniRule"/>
</dbReference>
<evidence type="ECO:0000256" key="1">
    <source>
        <dbReference type="ARBA" id="ARBA00000681"/>
    </source>
</evidence>
<reference evidence="16" key="1">
    <citation type="submission" date="2017-03" db="EMBL/GenBank/DDBJ databases">
        <title>Genomes of endolithic fungi from Antarctica.</title>
        <authorList>
            <person name="Coleine C."/>
            <person name="Masonjones S."/>
            <person name="Stajich J.E."/>
        </authorList>
    </citation>
    <scope>NUCLEOTIDE SEQUENCE [LARGE SCALE GENOMIC DNA]</scope>
    <source>
        <strain evidence="16">CCFEE 5527</strain>
    </source>
</reference>
<evidence type="ECO:0000256" key="7">
    <source>
        <dbReference type="ARBA" id="ARBA00023277"/>
    </source>
</evidence>
<dbReference type="PANTHER" id="PTHR46828">
    <property type="entry name" value="ENDO-1,4-BETA-XYLANASE A-RELATED"/>
    <property type="match status" value="1"/>
</dbReference>
<dbReference type="SUPFAM" id="SSF49899">
    <property type="entry name" value="Concanavalin A-like lectins/glucanases"/>
    <property type="match status" value="1"/>
</dbReference>
<feature type="domain" description="GH11" evidence="14">
    <location>
        <begin position="22"/>
        <end position="216"/>
    </location>
</feature>
<evidence type="ECO:0000256" key="9">
    <source>
        <dbReference type="ARBA" id="ARBA00023326"/>
    </source>
</evidence>
<feature type="chain" id="PRO_5011986072" description="Endo-1,4-beta-xylanase" evidence="13">
    <location>
        <begin position="19"/>
        <end position="305"/>
    </location>
</feature>
<dbReference type="InterPro" id="IPR013320">
    <property type="entry name" value="ConA-like_dom_sf"/>
</dbReference>
<accession>A0A1V8SA99</accession>
<dbReference type="InterPro" id="IPR001137">
    <property type="entry name" value="Glyco_hydro_11"/>
</dbReference>
<evidence type="ECO:0000256" key="4">
    <source>
        <dbReference type="ARBA" id="ARBA00012590"/>
    </source>
</evidence>
<evidence type="ECO:0000256" key="13">
    <source>
        <dbReference type="SAM" id="SignalP"/>
    </source>
</evidence>
<name>A0A1V8SA99_9PEZI</name>
<dbReference type="GO" id="GO:0031176">
    <property type="term" value="F:endo-1,4-beta-xylanase activity"/>
    <property type="evidence" value="ECO:0007669"/>
    <property type="project" value="UniProtKB-UniRule"/>
</dbReference>
<dbReference type="OrthoDB" id="2115822at2759"/>
<keyword evidence="7 10" id="KW-0119">Carbohydrate metabolism</keyword>
<comment type="catalytic activity">
    <reaction evidence="1 10 11">
        <text>Endohydrolysis of (1-&gt;4)-beta-D-xylosidic linkages in xylans.</text>
        <dbReference type="EC" id="3.2.1.8"/>
    </reaction>
</comment>
<dbReference type="AlphaFoldDB" id="A0A1V8SA99"/>
<dbReference type="InterPro" id="IPR013319">
    <property type="entry name" value="GH11/12"/>
</dbReference>
<feature type="signal peptide" evidence="13">
    <location>
        <begin position="1"/>
        <end position="18"/>
    </location>
</feature>
<organism evidence="15 16">
    <name type="scientific">Cryoendolithus antarcticus</name>
    <dbReference type="NCBI Taxonomy" id="1507870"/>
    <lineage>
        <taxon>Eukaryota</taxon>
        <taxon>Fungi</taxon>
        <taxon>Dikarya</taxon>
        <taxon>Ascomycota</taxon>
        <taxon>Pezizomycotina</taxon>
        <taxon>Dothideomycetes</taxon>
        <taxon>Dothideomycetidae</taxon>
        <taxon>Cladosporiales</taxon>
        <taxon>Cladosporiaceae</taxon>
        <taxon>Cryoendolithus</taxon>
    </lineage>
</organism>
<dbReference type="Gene3D" id="2.60.120.180">
    <property type="match status" value="1"/>
</dbReference>
<evidence type="ECO:0000313" key="15">
    <source>
        <dbReference type="EMBL" id="OQN96085.1"/>
    </source>
</evidence>
<evidence type="ECO:0000256" key="10">
    <source>
        <dbReference type="PROSITE-ProRule" id="PRU01097"/>
    </source>
</evidence>
<dbReference type="PANTHER" id="PTHR46828:SF2">
    <property type="entry name" value="ENDO-1,4-BETA-XYLANASE A-RELATED"/>
    <property type="match status" value="1"/>
</dbReference>
<evidence type="ECO:0000256" key="5">
    <source>
        <dbReference type="ARBA" id="ARBA00022651"/>
    </source>
</evidence>
<dbReference type="UniPathway" id="UPA00114"/>
<feature type="active site" description="Nucleophile" evidence="10">
    <location>
        <position position="109"/>
    </location>
</feature>